<evidence type="ECO:0000313" key="3">
    <source>
        <dbReference type="EMBL" id="GAK69835.1"/>
    </source>
</evidence>
<protein>
    <recommendedName>
        <fullName evidence="2">FHA domain-containing protein</fullName>
    </recommendedName>
</protein>
<evidence type="ECO:0000256" key="1">
    <source>
        <dbReference type="SAM" id="MobiDB-lite"/>
    </source>
</evidence>
<dbReference type="PROSITE" id="PS50006">
    <property type="entry name" value="FHA_DOMAIN"/>
    <property type="match status" value="1"/>
</dbReference>
<feature type="domain" description="FHA" evidence="2">
    <location>
        <begin position="26"/>
        <end position="76"/>
    </location>
</feature>
<comment type="caution">
    <text evidence="3">The sequence shown here is derived from an EMBL/GenBank/DDBJ whole genome shotgun (WGS) entry which is preliminary data.</text>
</comment>
<reference evidence="3 4" key="1">
    <citation type="submission" date="2014-08" db="EMBL/GenBank/DDBJ databases">
        <title>Whole genome shotgun sequence of Rhizobium rubi NBRC 13261.</title>
        <authorList>
            <person name="Katano-Makiyama Y."/>
            <person name="Hosoyama A."/>
            <person name="Hashimoto M."/>
            <person name="Hosoyama Y."/>
            <person name="Noguchi M."/>
            <person name="Tsuchikane K."/>
            <person name="Uohara A."/>
            <person name="Ohji S."/>
            <person name="Ichikawa N."/>
            <person name="Kimura A."/>
            <person name="Yamazoe A."/>
            <person name="Fujita N."/>
        </authorList>
    </citation>
    <scope>NUCLEOTIDE SEQUENCE [LARGE SCALE GENOMIC DNA]</scope>
    <source>
        <strain evidence="3 4">NBRC 13261</strain>
    </source>
</reference>
<evidence type="ECO:0000313" key="4">
    <source>
        <dbReference type="Proteomes" id="UP000028701"/>
    </source>
</evidence>
<feature type="region of interest" description="Disordered" evidence="1">
    <location>
        <begin position="376"/>
        <end position="401"/>
    </location>
</feature>
<accession>A0A081CT39</accession>
<evidence type="ECO:0000259" key="2">
    <source>
        <dbReference type="PROSITE" id="PS50006"/>
    </source>
</evidence>
<dbReference type="InterPro" id="IPR000253">
    <property type="entry name" value="FHA_dom"/>
</dbReference>
<dbReference type="Gene3D" id="2.60.200.20">
    <property type="match status" value="1"/>
</dbReference>
<organism evidence="3 4">
    <name type="scientific">Agrobacterium rubi TR3 = NBRC 13261</name>
    <dbReference type="NCBI Taxonomy" id="1368415"/>
    <lineage>
        <taxon>Bacteria</taxon>
        <taxon>Pseudomonadati</taxon>
        <taxon>Pseudomonadota</taxon>
        <taxon>Alphaproteobacteria</taxon>
        <taxon>Hyphomicrobiales</taxon>
        <taxon>Rhizobiaceae</taxon>
        <taxon>Rhizobium/Agrobacterium group</taxon>
        <taxon>Agrobacterium</taxon>
    </lineage>
</organism>
<sequence>MKLVLKEKNTSGSPKPTQWSFEHGSRIIGRSTDCDWQVNDDARRVSKIHCTLTRDREGFTILDRSANGTQVDGRLLLEGQTARLNNGSQIGIGGQTFEAVITGEAEMDFGDPDRSLRVSDETMTISAILADIAPNGRSARGVIAGGATNDDWPDAMANPSGKKTKSISRNVDIGWNAPPATSGIGTVLPNDWNEEPDESSKHEHTDALNIPVMVARPKKKAAPEDFEAVFTDTDDEVEIEEPQPTAFSPAQDAVDDLLVQLEKEMAESLAVLDIDKAAIEIELSDNTTRGRMEGLIRQQRLLASTLETLIQTCTRKLEPRLIEAMADAENDWRAKIERKEWRSVIKRTDYWSAYKQQFEEEGRQLSIRQFLQRAAQGDVEREETPSELETDTKGVSRQDEA</sequence>
<dbReference type="RefSeq" id="WP_045229376.1">
    <property type="nucleotide sequence ID" value="NZ_BBJU01000007.1"/>
</dbReference>
<proteinExistence type="predicted"/>
<dbReference type="EMBL" id="BBJU01000007">
    <property type="protein sequence ID" value="GAK69835.1"/>
    <property type="molecule type" value="Genomic_DNA"/>
</dbReference>
<dbReference type="eggNOG" id="COG1716">
    <property type="taxonomic scope" value="Bacteria"/>
</dbReference>
<dbReference type="CDD" id="cd00060">
    <property type="entry name" value="FHA"/>
    <property type="match status" value="1"/>
</dbReference>
<dbReference type="SUPFAM" id="SSF49879">
    <property type="entry name" value="SMAD/FHA domain"/>
    <property type="match status" value="1"/>
</dbReference>
<name>A0A081CT39_9HYPH</name>
<dbReference type="InterPro" id="IPR008984">
    <property type="entry name" value="SMAD_FHA_dom_sf"/>
</dbReference>
<dbReference type="OrthoDB" id="273564at2"/>
<gene>
    <name evidence="3" type="ORF">RRU01S_07_03600</name>
</gene>
<dbReference type="Proteomes" id="UP000028701">
    <property type="component" value="Unassembled WGS sequence"/>
</dbReference>
<dbReference type="SMART" id="SM00240">
    <property type="entry name" value="FHA"/>
    <property type="match status" value="1"/>
</dbReference>
<dbReference type="Pfam" id="PF00498">
    <property type="entry name" value="FHA"/>
    <property type="match status" value="1"/>
</dbReference>
<dbReference type="AlphaFoldDB" id="A0A081CT39"/>
<feature type="compositionally biased region" description="Basic and acidic residues" evidence="1">
    <location>
        <begin position="378"/>
        <end position="401"/>
    </location>
</feature>